<evidence type="ECO:0000256" key="5">
    <source>
        <dbReference type="SAM" id="MobiDB-lite"/>
    </source>
</evidence>
<keyword evidence="6" id="KW-1133">Transmembrane helix</keyword>
<comment type="subcellular location">
    <subcellularLocation>
        <location evidence="1">Endoplasmic reticulum membrane</location>
        <topology evidence="1">Multi-pass membrane protein</topology>
    </subcellularLocation>
</comment>
<dbReference type="InterPro" id="IPR014371">
    <property type="entry name" value="Oat_ACAT_DAG_ARE"/>
</dbReference>
<evidence type="ECO:0000256" key="6">
    <source>
        <dbReference type="SAM" id="Phobius"/>
    </source>
</evidence>
<protein>
    <submittedName>
        <fullName evidence="7">Uncharacterized protein</fullName>
    </submittedName>
</protein>
<accession>A0A9W6DQ76</accession>
<keyword evidence="6" id="KW-0472">Membrane</keyword>
<dbReference type="Proteomes" id="UP001143548">
    <property type="component" value="Unassembled WGS sequence"/>
</dbReference>
<dbReference type="GO" id="GO:0034737">
    <property type="term" value="F:ergosterol O-acyltransferase activity"/>
    <property type="evidence" value="ECO:0007669"/>
    <property type="project" value="TreeGrafter"/>
</dbReference>
<dbReference type="EMBL" id="BROQ01000097">
    <property type="protein sequence ID" value="GKZ24903.1"/>
    <property type="molecule type" value="Genomic_DNA"/>
</dbReference>
<proteinExistence type="predicted"/>
<sequence length="198" mass="22375">MSSAVQQSNGSPLLRPRAVPGTKHLDDLTSISPLEKADSRRVRELTFLPSGRSTPIPDDAPPSVHSISTARKQARARTRIFYTIDYVPRVSHFDPRSEYRDFRGFYTLFWIALFIMVVTTMLRNIKDTGYPLRIRVWSLLSANVWSMGFSDVAMVVSSAVVLPLHHAIRKSGSLMRWGRGGMVVQSIFEAGWAILWIK</sequence>
<organism evidence="7 8">
    <name type="scientific">Aspergillus brasiliensis</name>
    <dbReference type="NCBI Taxonomy" id="319629"/>
    <lineage>
        <taxon>Eukaryota</taxon>
        <taxon>Fungi</taxon>
        <taxon>Dikarya</taxon>
        <taxon>Ascomycota</taxon>
        <taxon>Pezizomycotina</taxon>
        <taxon>Eurotiomycetes</taxon>
        <taxon>Eurotiomycetidae</taxon>
        <taxon>Eurotiales</taxon>
        <taxon>Aspergillaceae</taxon>
        <taxon>Aspergillus</taxon>
        <taxon>Aspergillus subgen. Circumdati</taxon>
    </lineage>
</organism>
<dbReference type="PANTHER" id="PTHR10408:SF9">
    <property type="entry name" value="STEROL O-ACYLTRANSFERASE 2-RELATED"/>
    <property type="match status" value="1"/>
</dbReference>
<keyword evidence="4" id="KW-0012">Acyltransferase</keyword>
<keyword evidence="2" id="KW-0808">Transferase</keyword>
<feature type="transmembrane region" description="Helical" evidence="6">
    <location>
        <begin position="177"/>
        <end position="197"/>
    </location>
</feature>
<dbReference type="AlphaFoldDB" id="A0A9W6DQ76"/>
<feature type="region of interest" description="Disordered" evidence="5">
    <location>
        <begin position="49"/>
        <end position="71"/>
    </location>
</feature>
<feature type="compositionally biased region" description="Polar residues" evidence="5">
    <location>
        <begin position="1"/>
        <end position="11"/>
    </location>
</feature>
<dbReference type="GO" id="GO:0008204">
    <property type="term" value="P:ergosterol metabolic process"/>
    <property type="evidence" value="ECO:0007669"/>
    <property type="project" value="TreeGrafter"/>
</dbReference>
<dbReference type="PANTHER" id="PTHR10408">
    <property type="entry name" value="STEROL O-ACYLTRANSFERASE"/>
    <property type="match status" value="1"/>
</dbReference>
<dbReference type="GO" id="GO:0005789">
    <property type="term" value="C:endoplasmic reticulum membrane"/>
    <property type="evidence" value="ECO:0007669"/>
    <property type="project" value="UniProtKB-SubCell"/>
</dbReference>
<evidence type="ECO:0000313" key="7">
    <source>
        <dbReference type="EMBL" id="GKZ24903.1"/>
    </source>
</evidence>
<keyword evidence="6" id="KW-0812">Transmembrane</keyword>
<comment type="caution">
    <text evidence="7">The sequence shown here is derived from an EMBL/GenBank/DDBJ whole genome shotgun (WGS) entry which is preliminary data.</text>
</comment>
<evidence type="ECO:0000256" key="2">
    <source>
        <dbReference type="ARBA" id="ARBA00022679"/>
    </source>
</evidence>
<name>A0A9W6DQ76_9EURO</name>
<feature type="transmembrane region" description="Helical" evidence="6">
    <location>
        <begin position="105"/>
        <end position="125"/>
    </location>
</feature>
<gene>
    <name evidence="7" type="ORF">AbraCBS73388_011916</name>
</gene>
<evidence type="ECO:0000256" key="3">
    <source>
        <dbReference type="ARBA" id="ARBA00022824"/>
    </source>
</evidence>
<evidence type="ECO:0000256" key="4">
    <source>
        <dbReference type="ARBA" id="ARBA00023315"/>
    </source>
</evidence>
<evidence type="ECO:0000256" key="1">
    <source>
        <dbReference type="ARBA" id="ARBA00004477"/>
    </source>
</evidence>
<feature type="transmembrane region" description="Helical" evidence="6">
    <location>
        <begin position="145"/>
        <end position="165"/>
    </location>
</feature>
<evidence type="ECO:0000313" key="8">
    <source>
        <dbReference type="Proteomes" id="UP001143548"/>
    </source>
</evidence>
<keyword evidence="3" id="KW-0256">Endoplasmic reticulum</keyword>
<reference evidence="7" key="1">
    <citation type="submission" date="2022-07" db="EMBL/GenBank/DDBJ databases">
        <title>Taxonomy of Aspergillus series Nigri: significant species reduction supported by multi-species coalescent approaches.</title>
        <authorList>
            <person name="Bian C."/>
            <person name="Kusuya Y."/>
            <person name="Sklenar F."/>
            <person name="D'hooge E."/>
            <person name="Yaguchi T."/>
            <person name="Takahashi H."/>
            <person name="Hubka V."/>
        </authorList>
    </citation>
    <scope>NUCLEOTIDE SEQUENCE</scope>
    <source>
        <strain evidence="7">CBS 733.88</strain>
    </source>
</reference>
<feature type="region of interest" description="Disordered" evidence="5">
    <location>
        <begin position="1"/>
        <end position="26"/>
    </location>
</feature>